<protein>
    <submittedName>
        <fullName evidence="2">Uncharacterized protein</fullName>
    </submittedName>
</protein>
<feature type="signal peptide" evidence="1">
    <location>
        <begin position="1"/>
        <end position="18"/>
    </location>
</feature>
<evidence type="ECO:0000256" key="1">
    <source>
        <dbReference type="SAM" id="SignalP"/>
    </source>
</evidence>
<gene>
    <name evidence="2" type="ORF">IL334_004607</name>
</gene>
<keyword evidence="3" id="KW-1185">Reference proteome</keyword>
<keyword evidence="1" id="KW-0732">Signal</keyword>
<feature type="chain" id="PRO_5047235652" evidence="1">
    <location>
        <begin position="19"/>
        <end position="137"/>
    </location>
</feature>
<evidence type="ECO:0000313" key="2">
    <source>
        <dbReference type="EMBL" id="WRT67635.1"/>
    </source>
</evidence>
<organism evidence="2 3">
    <name type="scientific">Kwoniella shivajii</name>
    <dbReference type="NCBI Taxonomy" id="564305"/>
    <lineage>
        <taxon>Eukaryota</taxon>
        <taxon>Fungi</taxon>
        <taxon>Dikarya</taxon>
        <taxon>Basidiomycota</taxon>
        <taxon>Agaricomycotina</taxon>
        <taxon>Tremellomycetes</taxon>
        <taxon>Tremellales</taxon>
        <taxon>Cryptococcaceae</taxon>
        <taxon>Kwoniella</taxon>
    </lineage>
</organism>
<name>A0ABZ1D166_9TREE</name>
<reference evidence="2 3" key="1">
    <citation type="submission" date="2024-01" db="EMBL/GenBank/DDBJ databases">
        <title>Comparative genomics of Cryptococcus and Kwoniella reveals pathogenesis evolution and contrasting modes of karyotype evolution via chromosome fusion or intercentromeric recombination.</title>
        <authorList>
            <person name="Coelho M.A."/>
            <person name="David-Palma M."/>
            <person name="Shea T."/>
            <person name="Bowers K."/>
            <person name="McGinley-Smith S."/>
            <person name="Mohammad A.W."/>
            <person name="Gnirke A."/>
            <person name="Yurkov A.M."/>
            <person name="Nowrousian M."/>
            <person name="Sun S."/>
            <person name="Cuomo C.A."/>
            <person name="Heitman J."/>
        </authorList>
    </citation>
    <scope>NUCLEOTIDE SEQUENCE [LARGE SCALE GENOMIC DNA]</scope>
    <source>
        <strain evidence="2">CBS 11374</strain>
    </source>
</reference>
<sequence>MLFLYSLSILLLSLFVTAAPISESPRRHSAQSTTFEPLRWLTRFGANIPADSTVDLQWEGGSGQGVDVYYIPQWPEQTDYFPVEIIAGTTANHFTWHTPKKDAYPKGTTFILGINDAVTSLSSEWYDITGMLHFGNH</sequence>
<dbReference type="GeneID" id="87956738"/>
<accession>A0ABZ1D166</accession>
<proteinExistence type="predicted"/>
<evidence type="ECO:0000313" key="3">
    <source>
        <dbReference type="Proteomes" id="UP001329825"/>
    </source>
</evidence>
<dbReference type="EMBL" id="CP141886">
    <property type="protein sequence ID" value="WRT67635.1"/>
    <property type="molecule type" value="Genomic_DNA"/>
</dbReference>
<dbReference type="Proteomes" id="UP001329825">
    <property type="component" value="Chromosome 6"/>
</dbReference>
<dbReference type="RefSeq" id="XP_062792375.1">
    <property type="nucleotide sequence ID" value="XM_062936324.1"/>
</dbReference>